<comment type="subunit">
    <text evidence="11">Homodimer. Interacts with the L polymerase; the association of P and L forms the polymerase complex and positions P optimally for encapsidation of newly synthesized genomes with the nucleoprotein. Interacts (via N-terminus) with N(0). Interacts (via C-terminus) with N in ribonucleocapsid (via C-terminus); this interaction allows to package the L polymerase in the virion and positions the polymerase on the template, since P acts as a bridge between N and L.</text>
</comment>
<dbReference type="RefSeq" id="YP_009505538.1">
    <property type="nucleotide sequence ID" value="NC_038287.1"/>
</dbReference>
<dbReference type="InterPro" id="IPR043036">
    <property type="entry name" value="Phosphoprotein_C_viral"/>
</dbReference>
<proteinExistence type="inferred from homology"/>
<evidence type="ECO:0000256" key="2">
    <source>
        <dbReference type="ARBA" id="ARBA00004328"/>
    </source>
</evidence>
<evidence type="ECO:0000256" key="12">
    <source>
        <dbReference type="SAM" id="MobiDB-lite"/>
    </source>
</evidence>
<accession>A0A0D3R1T8</accession>
<keyword evidence="9" id="KW-1035">Host cytoplasm</keyword>
<evidence type="ECO:0000256" key="3">
    <source>
        <dbReference type="ARBA" id="ARBA00008502"/>
    </source>
</evidence>
<feature type="compositionally biased region" description="Polar residues" evidence="12">
    <location>
        <begin position="71"/>
        <end position="84"/>
    </location>
</feature>
<dbReference type="KEGG" id="vg:37616381"/>
<name>A0A0D3R1T8_9RHAB</name>
<evidence type="ECO:0000313" key="14">
    <source>
        <dbReference type="Proteomes" id="UP000232933"/>
    </source>
</evidence>
<organism evidence="13 14">
    <name type="scientific">Vesiculovirus radi</name>
    <dbReference type="NCBI Taxonomy" id="1972566"/>
    <lineage>
        <taxon>Viruses</taxon>
        <taxon>Riboviria</taxon>
        <taxon>Orthornavirae</taxon>
        <taxon>Negarnaviricota</taxon>
        <taxon>Haploviricotina</taxon>
        <taxon>Monjiviricetes</taxon>
        <taxon>Mononegavirales</taxon>
        <taxon>Rhabdoviridae</taxon>
        <taxon>Alpharhabdovirinae</taxon>
        <taxon>Vesiculovirus</taxon>
    </lineage>
</organism>
<reference evidence="13 14" key="1">
    <citation type="journal article" date="2015" name="PLoS Pathog.">
        <title>Evolution of genome size and complexity in the rhabdoviridae.</title>
        <authorList>
            <person name="Walker P.J."/>
            <person name="Firth C."/>
            <person name="Widen S.G."/>
            <person name="Blasdell K.R."/>
            <person name="Guzman H."/>
            <person name="Wood T.G."/>
            <person name="Paradkar P.N."/>
            <person name="Holmes E.C."/>
            <person name="Tesh R.B."/>
            <person name="Vasilakis N."/>
        </authorList>
    </citation>
    <scope>NUCLEOTIDE SEQUENCE [LARGE SCALE GENOMIC DNA]</scope>
    <source>
        <strain evidence="13 14">ISS Phl-166</strain>
    </source>
</reference>
<sequence length="259" mass="29242">MDLQRSAFEALRNYPNLENALADADESESLRDPPSPNSSQAHESEGEKFYLTDQLDLLESSDEEDEDLSTDIGSSGQHQDTYSNIDDRSASNQDEDSEEEREAYGVHFPSEKPTIDLSDLPATLQRRIFVDISNAFKKMMEAPSCQHFPVMVRGRIELIPSSDMAIHQTPSSATTPESEDLPPSPVKRDRLLDRFKIHHRSTQDPLETSFVEIFGSEDSARAAWGDGSLSYKELLILGLRRKGVFNRMRIAYDLTPIFE</sequence>
<dbReference type="OrthoDB" id="24599at10239"/>
<feature type="region of interest" description="Disordered" evidence="12">
    <location>
        <begin position="167"/>
        <end position="186"/>
    </location>
</feature>
<evidence type="ECO:0000313" key="13">
    <source>
        <dbReference type="EMBL" id="AJR28593.1"/>
    </source>
</evidence>
<comment type="similarity">
    <text evidence="3">Belongs to the vesiculovirus protein P family.</text>
</comment>
<protein>
    <recommendedName>
        <fullName evidence="4">Phosphoprotein</fullName>
    </recommendedName>
    <alternativeName>
        <fullName evidence="10">Protein M1</fullName>
    </alternativeName>
</protein>
<dbReference type="GeneID" id="37616381"/>
<dbReference type="GO" id="GO:0044423">
    <property type="term" value="C:virion component"/>
    <property type="evidence" value="ECO:0007669"/>
    <property type="project" value="UniProtKB-KW"/>
</dbReference>
<comment type="subcellular location">
    <subcellularLocation>
        <location evidence="1">Host cytoplasm</location>
    </subcellularLocation>
    <subcellularLocation>
        <location evidence="2">Virion</location>
    </subcellularLocation>
</comment>
<keyword evidence="7" id="KW-0693">Viral RNA replication</keyword>
<evidence type="ECO:0000256" key="8">
    <source>
        <dbReference type="ARBA" id="ARBA00023186"/>
    </source>
</evidence>
<evidence type="ECO:0000256" key="7">
    <source>
        <dbReference type="ARBA" id="ARBA00022953"/>
    </source>
</evidence>
<dbReference type="Proteomes" id="UP000232933">
    <property type="component" value="Segment"/>
</dbReference>
<evidence type="ECO:0000256" key="6">
    <source>
        <dbReference type="ARBA" id="ARBA00022844"/>
    </source>
</evidence>
<feature type="region of interest" description="Disordered" evidence="12">
    <location>
        <begin position="1"/>
        <end position="112"/>
    </location>
</feature>
<evidence type="ECO:0000256" key="4">
    <source>
        <dbReference type="ARBA" id="ARBA00020572"/>
    </source>
</evidence>
<evidence type="ECO:0000256" key="1">
    <source>
        <dbReference type="ARBA" id="ARBA00004192"/>
    </source>
</evidence>
<feature type="compositionally biased region" description="Acidic residues" evidence="12">
    <location>
        <begin position="59"/>
        <end position="69"/>
    </location>
</feature>
<dbReference type="GO" id="GO:0030430">
    <property type="term" value="C:host cell cytoplasm"/>
    <property type="evidence" value="ECO:0007669"/>
    <property type="project" value="UniProtKB-SubCell"/>
</dbReference>
<evidence type="ECO:0000256" key="9">
    <source>
        <dbReference type="ARBA" id="ARBA00023200"/>
    </source>
</evidence>
<evidence type="ECO:0000256" key="10">
    <source>
        <dbReference type="ARBA" id="ARBA00032207"/>
    </source>
</evidence>
<keyword evidence="8" id="KW-0143">Chaperone</keyword>
<dbReference type="Gene3D" id="1.10.8.440">
    <property type="entry name" value="Vesicular stomatitis virus phosphoprotein C-terminal domain"/>
    <property type="match status" value="1"/>
</dbReference>
<keyword evidence="5" id="KW-0597">Phosphoprotein</keyword>
<dbReference type="EMBL" id="KM205024">
    <property type="protein sequence ID" value="AJR28593.1"/>
    <property type="molecule type" value="Viral_cRNA"/>
</dbReference>
<evidence type="ECO:0000256" key="5">
    <source>
        <dbReference type="ARBA" id="ARBA00022553"/>
    </source>
</evidence>
<keyword evidence="6" id="KW-0946">Virion</keyword>
<keyword evidence="14" id="KW-1185">Reference proteome</keyword>
<evidence type="ECO:0000256" key="11">
    <source>
        <dbReference type="ARBA" id="ARBA00050005"/>
    </source>
</evidence>